<reference evidence="2" key="1">
    <citation type="journal article" date="2020" name="Mol. Plant Microbe Interact.">
        <title>Genome Sequence of the Biocontrol Agent Coniothyrium minitans strain Conio (IMI 134523).</title>
        <authorList>
            <person name="Patel D."/>
            <person name="Shittu T.A."/>
            <person name="Baroncelli R."/>
            <person name="Muthumeenakshi S."/>
            <person name="Osborne T.H."/>
            <person name="Janganan T.K."/>
            <person name="Sreenivasaprasad S."/>
        </authorList>
    </citation>
    <scope>NUCLEOTIDE SEQUENCE</scope>
    <source>
        <strain evidence="2">Conio</strain>
    </source>
</reference>
<feature type="region of interest" description="Disordered" evidence="1">
    <location>
        <begin position="81"/>
        <end position="145"/>
    </location>
</feature>
<dbReference type="Proteomes" id="UP000756921">
    <property type="component" value="Unassembled WGS sequence"/>
</dbReference>
<proteinExistence type="predicted"/>
<feature type="compositionally biased region" description="Basic and acidic residues" evidence="1">
    <location>
        <begin position="136"/>
        <end position="145"/>
    </location>
</feature>
<evidence type="ECO:0000313" key="3">
    <source>
        <dbReference type="Proteomes" id="UP000756921"/>
    </source>
</evidence>
<feature type="region of interest" description="Disordered" evidence="1">
    <location>
        <begin position="1"/>
        <end position="24"/>
    </location>
</feature>
<accession>A0A9P6GWR6</accession>
<sequence length="145" mass="16609">MPRRHRNERNPFARNHNIGERESSRLTADNLARHNAAMSEAQLHEKAEEKFARHRTNIEPPRERLTAEKLAWKAWNNSVTTVPEEERPAPLTADNLSRHDAETDEADRPVLSTADLARRNATVNEEADPQGDAGDDAYKDIFHQR</sequence>
<protein>
    <submittedName>
        <fullName evidence="2">Uncharacterized protein</fullName>
    </submittedName>
</protein>
<gene>
    <name evidence="2" type="ORF">PMIN01_01143</name>
</gene>
<comment type="caution">
    <text evidence="2">The sequence shown here is derived from an EMBL/GenBank/DDBJ whole genome shotgun (WGS) entry which is preliminary data.</text>
</comment>
<dbReference type="AlphaFoldDB" id="A0A9P6GWR6"/>
<organism evidence="2 3">
    <name type="scientific">Paraphaeosphaeria minitans</name>
    <dbReference type="NCBI Taxonomy" id="565426"/>
    <lineage>
        <taxon>Eukaryota</taxon>
        <taxon>Fungi</taxon>
        <taxon>Dikarya</taxon>
        <taxon>Ascomycota</taxon>
        <taxon>Pezizomycotina</taxon>
        <taxon>Dothideomycetes</taxon>
        <taxon>Pleosporomycetidae</taxon>
        <taxon>Pleosporales</taxon>
        <taxon>Massarineae</taxon>
        <taxon>Didymosphaeriaceae</taxon>
        <taxon>Paraphaeosphaeria</taxon>
    </lineage>
</organism>
<name>A0A9P6GWR6_9PLEO</name>
<keyword evidence="3" id="KW-1185">Reference proteome</keyword>
<evidence type="ECO:0000256" key="1">
    <source>
        <dbReference type="SAM" id="MobiDB-lite"/>
    </source>
</evidence>
<feature type="compositionally biased region" description="Acidic residues" evidence="1">
    <location>
        <begin position="125"/>
        <end position="135"/>
    </location>
</feature>
<evidence type="ECO:0000313" key="2">
    <source>
        <dbReference type="EMBL" id="KAF9741604.1"/>
    </source>
</evidence>
<dbReference type="OrthoDB" id="10447082at2759"/>
<dbReference type="EMBL" id="WJXW01000001">
    <property type="protein sequence ID" value="KAF9741604.1"/>
    <property type="molecule type" value="Genomic_DNA"/>
</dbReference>